<keyword evidence="3" id="KW-1185">Reference proteome</keyword>
<gene>
    <name evidence="2" type="ORF">MARPO_0001s0285</name>
</gene>
<feature type="region of interest" description="Disordered" evidence="1">
    <location>
        <begin position="66"/>
        <end position="98"/>
    </location>
</feature>
<accession>A0A2R6XVZ9</accession>
<evidence type="ECO:0000313" key="3">
    <source>
        <dbReference type="Proteomes" id="UP000244005"/>
    </source>
</evidence>
<protein>
    <submittedName>
        <fullName evidence="2">Uncharacterized protein</fullName>
    </submittedName>
</protein>
<feature type="compositionally biased region" description="Basic and acidic residues" evidence="1">
    <location>
        <begin position="86"/>
        <end position="98"/>
    </location>
</feature>
<proteinExistence type="predicted"/>
<dbReference type="Gramene" id="Mp1g19460.1">
    <property type="protein sequence ID" value="Mp1g19460.1.cds1"/>
    <property type="gene ID" value="Mp1g19460"/>
</dbReference>
<evidence type="ECO:0000313" key="2">
    <source>
        <dbReference type="EMBL" id="PTQ50267.1"/>
    </source>
</evidence>
<reference evidence="3" key="1">
    <citation type="journal article" date="2017" name="Cell">
        <title>Insights into land plant evolution garnered from the Marchantia polymorpha genome.</title>
        <authorList>
            <person name="Bowman J.L."/>
            <person name="Kohchi T."/>
            <person name="Yamato K.T."/>
            <person name="Jenkins J."/>
            <person name="Shu S."/>
            <person name="Ishizaki K."/>
            <person name="Yamaoka S."/>
            <person name="Nishihama R."/>
            <person name="Nakamura Y."/>
            <person name="Berger F."/>
            <person name="Adam C."/>
            <person name="Aki S.S."/>
            <person name="Althoff F."/>
            <person name="Araki T."/>
            <person name="Arteaga-Vazquez M.A."/>
            <person name="Balasubrmanian S."/>
            <person name="Barry K."/>
            <person name="Bauer D."/>
            <person name="Boehm C.R."/>
            <person name="Briginshaw L."/>
            <person name="Caballero-Perez J."/>
            <person name="Catarino B."/>
            <person name="Chen F."/>
            <person name="Chiyoda S."/>
            <person name="Chovatia M."/>
            <person name="Davies K.M."/>
            <person name="Delmans M."/>
            <person name="Demura T."/>
            <person name="Dierschke T."/>
            <person name="Dolan L."/>
            <person name="Dorantes-Acosta A.E."/>
            <person name="Eklund D.M."/>
            <person name="Florent S.N."/>
            <person name="Flores-Sandoval E."/>
            <person name="Fujiyama A."/>
            <person name="Fukuzawa H."/>
            <person name="Galik B."/>
            <person name="Grimanelli D."/>
            <person name="Grimwood J."/>
            <person name="Grossniklaus U."/>
            <person name="Hamada T."/>
            <person name="Haseloff J."/>
            <person name="Hetherington A.J."/>
            <person name="Higo A."/>
            <person name="Hirakawa Y."/>
            <person name="Hundley H.N."/>
            <person name="Ikeda Y."/>
            <person name="Inoue K."/>
            <person name="Inoue S.I."/>
            <person name="Ishida S."/>
            <person name="Jia Q."/>
            <person name="Kakita M."/>
            <person name="Kanazawa T."/>
            <person name="Kawai Y."/>
            <person name="Kawashima T."/>
            <person name="Kennedy M."/>
            <person name="Kinose K."/>
            <person name="Kinoshita T."/>
            <person name="Kohara Y."/>
            <person name="Koide E."/>
            <person name="Komatsu K."/>
            <person name="Kopischke S."/>
            <person name="Kubo M."/>
            <person name="Kyozuka J."/>
            <person name="Lagercrantz U."/>
            <person name="Lin S.S."/>
            <person name="Lindquist E."/>
            <person name="Lipzen A.M."/>
            <person name="Lu C.W."/>
            <person name="De Luna E."/>
            <person name="Martienssen R.A."/>
            <person name="Minamino N."/>
            <person name="Mizutani M."/>
            <person name="Mizutani M."/>
            <person name="Mochizuki N."/>
            <person name="Monte I."/>
            <person name="Mosher R."/>
            <person name="Nagasaki H."/>
            <person name="Nakagami H."/>
            <person name="Naramoto S."/>
            <person name="Nishitani K."/>
            <person name="Ohtani M."/>
            <person name="Okamoto T."/>
            <person name="Okumura M."/>
            <person name="Phillips J."/>
            <person name="Pollak B."/>
            <person name="Reinders A."/>
            <person name="Rovekamp M."/>
            <person name="Sano R."/>
            <person name="Sawa S."/>
            <person name="Schmid M.W."/>
            <person name="Shirakawa M."/>
            <person name="Solano R."/>
            <person name="Spunde A."/>
            <person name="Suetsugu N."/>
            <person name="Sugano S."/>
            <person name="Sugiyama A."/>
            <person name="Sun R."/>
            <person name="Suzuki Y."/>
            <person name="Takenaka M."/>
            <person name="Takezawa D."/>
            <person name="Tomogane H."/>
            <person name="Tsuzuki M."/>
            <person name="Ueda T."/>
            <person name="Umeda M."/>
            <person name="Ward J.M."/>
            <person name="Watanabe Y."/>
            <person name="Yazaki K."/>
            <person name="Yokoyama R."/>
            <person name="Yoshitake Y."/>
            <person name="Yotsui I."/>
            <person name="Zachgo S."/>
            <person name="Schmutz J."/>
        </authorList>
    </citation>
    <scope>NUCLEOTIDE SEQUENCE [LARGE SCALE GENOMIC DNA]</scope>
    <source>
        <strain evidence="3">Tak-1</strain>
    </source>
</reference>
<dbReference type="EMBL" id="KZ772673">
    <property type="protein sequence ID" value="PTQ50267.1"/>
    <property type="molecule type" value="Genomic_DNA"/>
</dbReference>
<dbReference type="Proteomes" id="UP000244005">
    <property type="component" value="Unassembled WGS sequence"/>
</dbReference>
<name>A0A2R6XVZ9_MARPO</name>
<organism evidence="2 3">
    <name type="scientific">Marchantia polymorpha</name>
    <name type="common">Common liverwort</name>
    <name type="synonym">Marchantia aquatica</name>
    <dbReference type="NCBI Taxonomy" id="3197"/>
    <lineage>
        <taxon>Eukaryota</taxon>
        <taxon>Viridiplantae</taxon>
        <taxon>Streptophyta</taxon>
        <taxon>Embryophyta</taxon>
        <taxon>Marchantiophyta</taxon>
        <taxon>Marchantiopsida</taxon>
        <taxon>Marchantiidae</taxon>
        <taxon>Marchantiales</taxon>
        <taxon>Marchantiaceae</taxon>
        <taxon>Marchantia</taxon>
    </lineage>
</organism>
<sequence>MRCPGTDLGPREAHLGFAVACTGGRTNGDRRTDRRPKAKWQVMSVTGQRNHCGDGKAKRIVRLNARPRGHRESGVPGRARHPSRRLAQDTEQVEHEHRRREGSFGFGFGFSSVVVRVDCLVLFVVPERESARESERARAWNCVL</sequence>
<dbReference type="AlphaFoldDB" id="A0A2R6XVZ9"/>
<evidence type="ECO:0000256" key="1">
    <source>
        <dbReference type="SAM" id="MobiDB-lite"/>
    </source>
</evidence>